<keyword evidence="2" id="KW-1185">Reference proteome</keyword>
<reference evidence="1 2" key="1">
    <citation type="submission" date="2023-07" db="EMBL/GenBank/DDBJ databases">
        <title>Sorghum-associated microbial communities from plants grown in Nebraska, USA.</title>
        <authorList>
            <person name="Schachtman D."/>
        </authorList>
    </citation>
    <scope>NUCLEOTIDE SEQUENCE [LARGE SCALE GENOMIC DNA]</scope>
    <source>
        <strain evidence="1 2">DS1781</strain>
    </source>
</reference>
<evidence type="ECO:0000313" key="2">
    <source>
        <dbReference type="Proteomes" id="UP001184230"/>
    </source>
</evidence>
<dbReference type="Gene3D" id="3.40.1590.10">
    <property type="entry name" value="NMB0488-like"/>
    <property type="match status" value="1"/>
</dbReference>
<sequence>MKTLYVGTRLVSPCLKDGTVVVGATKQKDAGHFEPVPASKVRLSDKVSDAELGAAVMAALLASE</sequence>
<dbReference type="RefSeq" id="WP_309907645.1">
    <property type="nucleotide sequence ID" value="NZ_JAVDRF010000022.1"/>
</dbReference>
<proteinExistence type="predicted"/>
<protein>
    <submittedName>
        <fullName evidence="1">Uncharacterized protein</fullName>
    </submittedName>
</protein>
<evidence type="ECO:0000313" key="1">
    <source>
        <dbReference type="EMBL" id="MDR6539721.1"/>
    </source>
</evidence>
<name>A0ABU1NMU6_9BURK</name>
<organism evidence="1 2">
    <name type="scientific">Variovorax soli</name>
    <dbReference type="NCBI Taxonomy" id="376815"/>
    <lineage>
        <taxon>Bacteria</taxon>
        <taxon>Pseudomonadati</taxon>
        <taxon>Pseudomonadota</taxon>
        <taxon>Betaproteobacteria</taxon>
        <taxon>Burkholderiales</taxon>
        <taxon>Comamonadaceae</taxon>
        <taxon>Variovorax</taxon>
    </lineage>
</organism>
<dbReference type="EMBL" id="JAVDRF010000022">
    <property type="protein sequence ID" value="MDR6539721.1"/>
    <property type="molecule type" value="Genomic_DNA"/>
</dbReference>
<gene>
    <name evidence="1" type="ORF">J2739_005523</name>
</gene>
<dbReference type="SUPFAM" id="SSF160207">
    <property type="entry name" value="NMB0488-like"/>
    <property type="match status" value="1"/>
</dbReference>
<dbReference type="Proteomes" id="UP001184230">
    <property type="component" value="Unassembled WGS sequence"/>
</dbReference>
<dbReference type="InterPro" id="IPR037891">
    <property type="entry name" value="Cdil-like_sf"/>
</dbReference>
<accession>A0ABU1NMU6</accession>
<comment type="caution">
    <text evidence="1">The sequence shown here is derived from an EMBL/GenBank/DDBJ whole genome shotgun (WGS) entry which is preliminary data.</text>
</comment>